<sequence>MTKYHIIMYGYETGKGYKNREDTQNWTLHQSHALAVFLLNDEQAAGAQASVVQFTNVLHLVEGKLHGTALALAE</sequence>
<comment type="caution">
    <text evidence="1">The sequence shown here is derived from an EMBL/GenBank/DDBJ whole genome shotgun (WGS) entry which is preliminary data.</text>
</comment>
<dbReference type="EMBL" id="JACHCA010000008">
    <property type="protein sequence ID" value="MBB6129140.1"/>
    <property type="molecule type" value="Genomic_DNA"/>
</dbReference>
<reference evidence="1 2" key="1">
    <citation type="submission" date="2020-08" db="EMBL/GenBank/DDBJ databases">
        <title>Genomic Encyclopedia of Type Strains, Phase IV (KMG-V): Genome sequencing to study the core and pangenomes of soil and plant-associated prokaryotes.</title>
        <authorList>
            <person name="Whitman W."/>
        </authorList>
    </citation>
    <scope>NUCLEOTIDE SEQUENCE [LARGE SCALE GENOMIC DNA]</scope>
    <source>
        <strain evidence="1 2">MP601</strain>
    </source>
</reference>
<evidence type="ECO:0000313" key="1">
    <source>
        <dbReference type="EMBL" id="MBB6129140.1"/>
    </source>
</evidence>
<accession>A0A841JE78</accession>
<organism evidence="1 2">
    <name type="scientific">Mucilaginibacter lappiensis</name>
    <dbReference type="NCBI Taxonomy" id="354630"/>
    <lineage>
        <taxon>Bacteria</taxon>
        <taxon>Pseudomonadati</taxon>
        <taxon>Bacteroidota</taxon>
        <taxon>Sphingobacteriia</taxon>
        <taxon>Sphingobacteriales</taxon>
        <taxon>Sphingobacteriaceae</taxon>
        <taxon>Mucilaginibacter</taxon>
    </lineage>
</organism>
<name>A0A841JE78_9SPHI</name>
<evidence type="ECO:0000313" key="2">
    <source>
        <dbReference type="Proteomes" id="UP000548326"/>
    </source>
</evidence>
<dbReference type="AlphaFoldDB" id="A0A841JE78"/>
<dbReference type="Proteomes" id="UP000548326">
    <property type="component" value="Unassembled WGS sequence"/>
</dbReference>
<proteinExistence type="predicted"/>
<gene>
    <name evidence="1" type="ORF">HDF22_003265</name>
</gene>
<protein>
    <submittedName>
        <fullName evidence="1">Uncharacterized protein</fullName>
    </submittedName>
</protein>